<reference evidence="2 3" key="1">
    <citation type="journal article" date="2023" name="Commun. Biol.">
        <title>Reorganization of the ancestral sex-determining regions during the evolution of trioecy in Pleodorina starrii.</title>
        <authorList>
            <person name="Takahashi K."/>
            <person name="Suzuki S."/>
            <person name="Kawai-Toyooka H."/>
            <person name="Yamamoto K."/>
            <person name="Hamaji T."/>
            <person name="Ootsuki R."/>
            <person name="Yamaguchi H."/>
            <person name="Kawachi M."/>
            <person name="Higashiyama T."/>
            <person name="Nozaki H."/>
        </authorList>
    </citation>
    <scope>NUCLEOTIDE SEQUENCE [LARGE SCALE GENOMIC DNA]</scope>
    <source>
        <strain evidence="2 3">NIES-4479</strain>
    </source>
</reference>
<dbReference type="AlphaFoldDB" id="A0A9W6BNA4"/>
<evidence type="ECO:0000313" key="3">
    <source>
        <dbReference type="Proteomes" id="UP001165080"/>
    </source>
</evidence>
<name>A0A9W6BNA4_9CHLO</name>
<accession>A0A9W6BNA4</accession>
<proteinExistence type="predicted"/>
<feature type="region of interest" description="Disordered" evidence="1">
    <location>
        <begin position="65"/>
        <end position="129"/>
    </location>
</feature>
<comment type="caution">
    <text evidence="2">The sequence shown here is derived from an EMBL/GenBank/DDBJ whole genome shotgun (WGS) entry which is preliminary data.</text>
</comment>
<dbReference type="PANTHER" id="PTHR46880:SF5">
    <property type="entry name" value="DUF4371 DOMAIN-CONTAINING PROTEIN"/>
    <property type="match status" value="1"/>
</dbReference>
<protein>
    <submittedName>
        <fullName evidence="2">Uncharacterized protein</fullName>
    </submittedName>
</protein>
<keyword evidence="3" id="KW-1185">Reference proteome</keyword>
<evidence type="ECO:0000256" key="1">
    <source>
        <dbReference type="SAM" id="MobiDB-lite"/>
    </source>
</evidence>
<dbReference type="Proteomes" id="UP001165080">
    <property type="component" value="Unassembled WGS sequence"/>
</dbReference>
<dbReference type="EMBL" id="BRXU01000012">
    <property type="protein sequence ID" value="GLC55292.1"/>
    <property type="molecule type" value="Genomic_DNA"/>
</dbReference>
<evidence type="ECO:0000313" key="2">
    <source>
        <dbReference type="EMBL" id="GLC55292.1"/>
    </source>
</evidence>
<gene>
    <name evidence="2" type="primary">PLEST007833</name>
    <name evidence="2" type="ORF">PLESTB_000968900</name>
</gene>
<organism evidence="2 3">
    <name type="scientific">Pleodorina starrii</name>
    <dbReference type="NCBI Taxonomy" id="330485"/>
    <lineage>
        <taxon>Eukaryota</taxon>
        <taxon>Viridiplantae</taxon>
        <taxon>Chlorophyta</taxon>
        <taxon>core chlorophytes</taxon>
        <taxon>Chlorophyceae</taxon>
        <taxon>CS clade</taxon>
        <taxon>Chlamydomonadales</taxon>
        <taxon>Volvocaceae</taxon>
        <taxon>Pleodorina</taxon>
    </lineage>
</organism>
<feature type="compositionally biased region" description="Basic and acidic residues" evidence="1">
    <location>
        <begin position="120"/>
        <end position="129"/>
    </location>
</feature>
<sequence length="836" mass="92119">MPPKQHFYTSFGGNGVGVPANGVADMAIASAKLQPATADGNTVTPALPGNSGKLKRKFAVIAVDSDSRGAEDSDGDSGDSDGADSTDADCEGEGREAGEAPIPHTRAGPVAKRLAPTHPTRKDQSDGSWRKFQAALNPNKCHKRGVAGSKAEEAALELPQRQNAVLEQLHAPGRSKAERARLQQLIYLFHLLTRGRPMLDYTESEKLFDVLGVPHFDRSHWSDTAGWQLAEAMDAVLSDKMKALVQGTRFVAISMDECVGIDKKSRLSLHVYVMDAGWNRAPLFIDLAHLRGTPDADSITQLVLDTLSVKAGLGEEELARKLVACSTDGASLMTGIHRDGVANQISCVAPFSCNTHCMAHRTNLAAAALEKAPVLKAVMGVIKKVQSYVSHSSTKRVIELEGVRELEGAGEEAGTDGHHRITRIELDTRSWVCARQPVQSLLAGYKALLRLCFDEQETGLYKMLCDARLYLAMHALMPALVSLDVFSKLCQSRVLYAGELATALQSLKTRLREMYIDPETRYTTVEFGEYRELLAVGKVWVIDPDCADEEEEDEEGAQQLGLMCGDRDFQPFTVDPSRRRRPYTPLPLTPPRLAEAVTSVQQEVTAAVTELVGELGSRFPPHMLLEAMSIVYSEYWERKPAAADFRAKLDVIKKAYCRKRTAASGKQVPPLLDGQLLEEQAPSFIKVMNELAKGQRIQLVRKEAELQRQLSEMESNDPASKLARRKLLGDTPTSRLWRIIRNGPAAMESSVSEFAALAQLVFMMLPGSVEYERRCSAMDYVRDPDPARNCLHEHLGLCVRMFTQDLFDLRTFPFAEALKKWQEAASDRGGRYVMGV</sequence>
<dbReference type="PANTHER" id="PTHR46880">
    <property type="entry name" value="RAS-ASSOCIATING DOMAIN-CONTAINING PROTEIN"/>
    <property type="match status" value="1"/>
</dbReference>
<feature type="compositionally biased region" description="Acidic residues" evidence="1">
    <location>
        <begin position="72"/>
        <end position="91"/>
    </location>
</feature>